<reference evidence="2 3" key="1">
    <citation type="journal article" date="2019" name="Int. J. Syst. Evol. Microbiol.">
        <title>The Global Catalogue of Microorganisms (GCM) 10K type strain sequencing project: providing services to taxonomists for standard genome sequencing and annotation.</title>
        <authorList>
            <consortium name="The Broad Institute Genomics Platform"/>
            <consortium name="The Broad Institute Genome Sequencing Center for Infectious Disease"/>
            <person name="Wu L."/>
            <person name="Ma J."/>
        </authorList>
    </citation>
    <scope>NUCLEOTIDE SEQUENCE [LARGE SCALE GENOMIC DNA]</scope>
    <source>
        <strain evidence="2 3">JCM 17504</strain>
    </source>
</reference>
<dbReference type="GeneID" id="68614281"/>
<gene>
    <name evidence="2" type="ORF">GCM10025751_38490</name>
</gene>
<name>A0AAV3ULL5_9EURY</name>
<evidence type="ECO:0008006" key="4">
    <source>
        <dbReference type="Google" id="ProtNLM"/>
    </source>
</evidence>
<evidence type="ECO:0000313" key="2">
    <source>
        <dbReference type="EMBL" id="GAA5056976.1"/>
    </source>
</evidence>
<dbReference type="Proteomes" id="UP001501729">
    <property type="component" value="Unassembled WGS sequence"/>
</dbReference>
<dbReference type="EMBL" id="BAABKX010000015">
    <property type="protein sequence ID" value="GAA5056976.1"/>
    <property type="molecule type" value="Genomic_DNA"/>
</dbReference>
<sequence>MGTSHSYGRTQSAPLGIKILCILGAISGIFGIFGGLGTLFSSPFGIVVGTLAIAFSLAKLVVVWGLWTLQSWAWMLTVVVYGIGLLLDVLNLMTGNLFAIFSIIVGGLLLAYVYSKHDYYR</sequence>
<feature type="transmembrane region" description="Helical" evidence="1">
    <location>
        <begin position="72"/>
        <end position="90"/>
    </location>
</feature>
<comment type="caution">
    <text evidence="2">The sequence shown here is derived from an EMBL/GenBank/DDBJ whole genome shotgun (WGS) entry which is preliminary data.</text>
</comment>
<keyword evidence="1" id="KW-0812">Transmembrane</keyword>
<feature type="transmembrane region" description="Helical" evidence="1">
    <location>
        <begin position="44"/>
        <end position="66"/>
    </location>
</feature>
<dbReference type="RefSeq" id="WP_227774025.1">
    <property type="nucleotide sequence ID" value="NZ_BAABKX010000015.1"/>
</dbReference>
<dbReference type="AlphaFoldDB" id="A0AAV3ULL5"/>
<organism evidence="2 3">
    <name type="scientific">Haladaptatus pallidirubidus</name>
    <dbReference type="NCBI Taxonomy" id="1008152"/>
    <lineage>
        <taxon>Archaea</taxon>
        <taxon>Methanobacteriati</taxon>
        <taxon>Methanobacteriota</taxon>
        <taxon>Stenosarchaea group</taxon>
        <taxon>Halobacteria</taxon>
        <taxon>Halobacteriales</taxon>
        <taxon>Haladaptataceae</taxon>
        <taxon>Haladaptatus</taxon>
    </lineage>
</organism>
<proteinExistence type="predicted"/>
<feature type="transmembrane region" description="Helical" evidence="1">
    <location>
        <begin position="97"/>
        <end position="115"/>
    </location>
</feature>
<keyword evidence="1" id="KW-0472">Membrane</keyword>
<feature type="transmembrane region" description="Helical" evidence="1">
    <location>
        <begin position="15"/>
        <end position="37"/>
    </location>
</feature>
<keyword evidence="1" id="KW-1133">Transmembrane helix</keyword>
<evidence type="ECO:0000256" key="1">
    <source>
        <dbReference type="SAM" id="Phobius"/>
    </source>
</evidence>
<keyword evidence="3" id="KW-1185">Reference proteome</keyword>
<accession>A0AAV3ULL5</accession>
<evidence type="ECO:0000313" key="3">
    <source>
        <dbReference type="Proteomes" id="UP001501729"/>
    </source>
</evidence>
<protein>
    <recommendedName>
        <fullName evidence="4">DUF2127 domain-containing protein</fullName>
    </recommendedName>
</protein>